<feature type="non-terminal residue" evidence="4">
    <location>
        <position position="154"/>
    </location>
</feature>
<dbReference type="STRING" id="1043005.A0A074YL68"/>
<evidence type="ECO:0000256" key="2">
    <source>
        <dbReference type="ARBA" id="ARBA00023043"/>
    </source>
</evidence>
<dbReference type="Gene3D" id="1.25.40.20">
    <property type="entry name" value="Ankyrin repeat-containing domain"/>
    <property type="match status" value="1"/>
</dbReference>
<dbReference type="InterPro" id="IPR002110">
    <property type="entry name" value="Ankyrin_rpt"/>
</dbReference>
<feature type="repeat" description="ANK" evidence="3">
    <location>
        <begin position="61"/>
        <end position="93"/>
    </location>
</feature>
<dbReference type="AlphaFoldDB" id="A0A074YL68"/>
<dbReference type="PROSITE" id="PS50088">
    <property type="entry name" value="ANK_REPEAT"/>
    <property type="match status" value="2"/>
</dbReference>
<accession>A0A074YL68</accession>
<sequence length="154" mass="16453">MSGKPEVVETLLKVSVMETNAHGKYGRTALLAVVENGAQSAMKMLKLLIQAGADLDAQDEDGDTALHMASRQGSFDMVKLLVNKKAAINIPNVEGETALDRALHGSHSEIVLYLFRHGAICQPDNSGFTEIHEAIIGSCDVEIIALLISKGVDV</sequence>
<dbReference type="SUPFAM" id="SSF48403">
    <property type="entry name" value="Ankyrin repeat"/>
    <property type="match status" value="1"/>
</dbReference>
<dbReference type="EMBL" id="KL584752">
    <property type="protein sequence ID" value="KEQ98558.1"/>
    <property type="molecule type" value="Genomic_DNA"/>
</dbReference>
<dbReference type="SMART" id="SM00248">
    <property type="entry name" value="ANK"/>
    <property type="match status" value="4"/>
</dbReference>
<dbReference type="Pfam" id="PF12796">
    <property type="entry name" value="Ank_2"/>
    <property type="match status" value="1"/>
</dbReference>
<dbReference type="OMA" id="FRGHQEI"/>
<keyword evidence="2 3" id="KW-0040">ANK repeat</keyword>
<gene>
    <name evidence="4" type="ORF">AUEXF2481DRAFT_105647</name>
</gene>
<dbReference type="InterPro" id="IPR036770">
    <property type="entry name" value="Ankyrin_rpt-contain_sf"/>
</dbReference>
<evidence type="ECO:0000256" key="1">
    <source>
        <dbReference type="ARBA" id="ARBA00022737"/>
    </source>
</evidence>
<name>A0A074YL68_AURSE</name>
<keyword evidence="1" id="KW-0677">Repeat</keyword>
<dbReference type="RefSeq" id="XP_013347097.1">
    <property type="nucleotide sequence ID" value="XM_013491643.1"/>
</dbReference>
<dbReference type="PANTHER" id="PTHR24198:SF165">
    <property type="entry name" value="ANKYRIN REPEAT-CONTAINING PROTEIN-RELATED"/>
    <property type="match status" value="1"/>
</dbReference>
<evidence type="ECO:0000313" key="4">
    <source>
        <dbReference type="EMBL" id="KEQ98558.1"/>
    </source>
</evidence>
<dbReference type="GeneID" id="25361803"/>
<dbReference type="Proteomes" id="UP000030641">
    <property type="component" value="Unassembled WGS sequence"/>
</dbReference>
<protein>
    <submittedName>
        <fullName evidence="4">Uncharacterized protein</fullName>
    </submittedName>
</protein>
<evidence type="ECO:0000313" key="5">
    <source>
        <dbReference type="Proteomes" id="UP000030641"/>
    </source>
</evidence>
<keyword evidence="5" id="KW-1185">Reference proteome</keyword>
<organism evidence="4 5">
    <name type="scientific">Aureobasidium subglaciale (strain EXF-2481)</name>
    <name type="common">Aureobasidium pullulans var. subglaciale</name>
    <dbReference type="NCBI Taxonomy" id="1043005"/>
    <lineage>
        <taxon>Eukaryota</taxon>
        <taxon>Fungi</taxon>
        <taxon>Dikarya</taxon>
        <taxon>Ascomycota</taxon>
        <taxon>Pezizomycotina</taxon>
        <taxon>Dothideomycetes</taxon>
        <taxon>Dothideomycetidae</taxon>
        <taxon>Dothideales</taxon>
        <taxon>Saccotheciaceae</taxon>
        <taxon>Aureobasidium</taxon>
    </lineage>
</organism>
<dbReference type="PROSITE" id="PS50297">
    <property type="entry name" value="ANK_REP_REGION"/>
    <property type="match status" value="2"/>
</dbReference>
<feature type="repeat" description="ANK" evidence="3">
    <location>
        <begin position="25"/>
        <end position="60"/>
    </location>
</feature>
<dbReference type="HOGENOM" id="CLU_1772456_0_0_1"/>
<dbReference type="PANTHER" id="PTHR24198">
    <property type="entry name" value="ANKYRIN REPEAT AND PROTEIN KINASE DOMAIN-CONTAINING PROTEIN"/>
    <property type="match status" value="1"/>
</dbReference>
<reference evidence="4 5" key="1">
    <citation type="journal article" date="2014" name="BMC Genomics">
        <title>Genome sequencing of four Aureobasidium pullulans varieties: biotechnological potential, stress tolerance, and description of new species.</title>
        <authorList>
            <person name="Gostin Ar C."/>
            <person name="Ohm R.A."/>
            <person name="Kogej T."/>
            <person name="Sonjak S."/>
            <person name="Turk M."/>
            <person name="Zajc J."/>
            <person name="Zalar P."/>
            <person name="Grube M."/>
            <person name="Sun H."/>
            <person name="Han J."/>
            <person name="Sharma A."/>
            <person name="Chiniquy J."/>
            <person name="Ngan C.Y."/>
            <person name="Lipzen A."/>
            <person name="Barry K."/>
            <person name="Grigoriev I.V."/>
            <person name="Gunde-Cimerman N."/>
        </authorList>
    </citation>
    <scope>NUCLEOTIDE SEQUENCE [LARGE SCALE GENOMIC DNA]</scope>
    <source>
        <strain evidence="4 5">EXF-2481</strain>
    </source>
</reference>
<dbReference type="OrthoDB" id="539213at2759"/>
<proteinExistence type="predicted"/>
<dbReference type="PRINTS" id="PR01415">
    <property type="entry name" value="ANKYRIN"/>
</dbReference>
<dbReference type="InParanoid" id="A0A074YL68"/>
<evidence type="ECO:0000256" key="3">
    <source>
        <dbReference type="PROSITE-ProRule" id="PRU00023"/>
    </source>
</evidence>